<evidence type="ECO:0000313" key="7">
    <source>
        <dbReference type="Proteomes" id="UP000307874"/>
    </source>
</evidence>
<dbReference type="AlphaFoldDB" id="A0A5C4JX99"/>
<sequence>MVIDCGRERALSERERQLEARALWFPEAGRALLREERLRRPGTDEALVETLFTGVSRGTESLVFHGRVPESERERMRGPNMAGDFPFPVKYGYAAVGRIAEGPDGSVGRLVFCLHPHQDRFVAPAAMLSPLPGDLPPERAVLAANMETALNIVWDAGIQPGDTVAVFGAGTVGALVAFLASSIPATETTLIDPNENRAALAEKLGLAFANGNYEGPFDVAVNASGSDKALGAAIAAAGQEARIVEASWHGSGDAAIPLGGPFHARRLAIVSSQVGSLPPSHRARWTFARRMGKALQLLADARLDALISGDTSFEEIEAAYSGILSSPDTLCHRIRY</sequence>
<dbReference type="Gene3D" id="3.40.50.720">
    <property type="entry name" value="NAD(P)-binding Rossmann-like Domain"/>
    <property type="match status" value="1"/>
</dbReference>
<comment type="similarity">
    <text evidence="2">Belongs to the zinc-containing alcohol dehydrogenase family.</text>
</comment>
<keyword evidence="3" id="KW-0479">Metal-binding</keyword>
<comment type="caution">
    <text evidence="6">The sequence shown here is derived from an EMBL/GenBank/DDBJ whole genome shotgun (WGS) entry which is preliminary data.</text>
</comment>
<dbReference type="InterPro" id="IPR011032">
    <property type="entry name" value="GroES-like_sf"/>
</dbReference>
<dbReference type="PANTHER" id="PTHR43350">
    <property type="entry name" value="NAD-DEPENDENT ALCOHOL DEHYDROGENASE"/>
    <property type="match status" value="1"/>
</dbReference>
<proteinExistence type="inferred from homology"/>
<evidence type="ECO:0000313" key="6">
    <source>
        <dbReference type="EMBL" id="TNB49932.1"/>
    </source>
</evidence>
<comment type="cofactor">
    <cofactor evidence="1">
        <name>Zn(2+)</name>
        <dbReference type="ChEBI" id="CHEBI:29105"/>
    </cofactor>
</comment>
<dbReference type="GO" id="GO:0016491">
    <property type="term" value="F:oxidoreductase activity"/>
    <property type="evidence" value="ECO:0007669"/>
    <property type="project" value="UniProtKB-KW"/>
</dbReference>
<dbReference type="PANTHER" id="PTHR43350:SF19">
    <property type="entry name" value="D-GULOSIDE 3-DEHYDROGENASE"/>
    <property type="match status" value="1"/>
</dbReference>
<evidence type="ECO:0000256" key="2">
    <source>
        <dbReference type="ARBA" id="ARBA00008072"/>
    </source>
</evidence>
<dbReference type="GO" id="GO:0046872">
    <property type="term" value="F:metal ion binding"/>
    <property type="evidence" value="ECO:0007669"/>
    <property type="project" value="UniProtKB-KW"/>
</dbReference>
<dbReference type="EMBL" id="VCLB01000001">
    <property type="protein sequence ID" value="TNB49932.1"/>
    <property type="molecule type" value="Genomic_DNA"/>
</dbReference>
<gene>
    <name evidence="6" type="ORF">FF124_01470</name>
</gene>
<dbReference type="OrthoDB" id="9781588at2"/>
<protein>
    <submittedName>
        <fullName evidence="6">Zinc-binding alcohol dehydrogenase</fullName>
    </submittedName>
</protein>
<evidence type="ECO:0000256" key="1">
    <source>
        <dbReference type="ARBA" id="ARBA00001947"/>
    </source>
</evidence>
<name>A0A5C4JX99_9HYPH</name>
<accession>A0A5C4JX99</accession>
<evidence type="ECO:0000256" key="4">
    <source>
        <dbReference type="ARBA" id="ARBA00022833"/>
    </source>
</evidence>
<dbReference type="SUPFAM" id="SSF51735">
    <property type="entry name" value="NAD(P)-binding Rossmann-fold domains"/>
    <property type="match status" value="1"/>
</dbReference>
<evidence type="ECO:0000256" key="3">
    <source>
        <dbReference type="ARBA" id="ARBA00022723"/>
    </source>
</evidence>
<dbReference type="InterPro" id="IPR036291">
    <property type="entry name" value="NAD(P)-bd_dom_sf"/>
</dbReference>
<evidence type="ECO:0000256" key="5">
    <source>
        <dbReference type="ARBA" id="ARBA00023002"/>
    </source>
</evidence>
<reference evidence="6 7" key="2">
    <citation type="submission" date="2019-06" db="EMBL/GenBank/DDBJ databases">
        <title>Martelella lutilitoris sp. nov., isolated from a tidal mudflat.</title>
        <authorList>
            <person name="Kim Y.-J."/>
        </authorList>
    </citation>
    <scope>NUCLEOTIDE SEQUENCE [LARGE SCALE GENOMIC DNA]</scope>
    <source>
        <strain evidence="6 7">GH2-6</strain>
    </source>
</reference>
<keyword evidence="4" id="KW-0862">Zinc</keyword>
<dbReference type="SUPFAM" id="SSF50129">
    <property type="entry name" value="GroES-like"/>
    <property type="match status" value="1"/>
</dbReference>
<reference evidence="6 7" key="1">
    <citation type="submission" date="2019-05" db="EMBL/GenBank/DDBJ databases">
        <authorList>
            <person name="Lee S.D."/>
        </authorList>
    </citation>
    <scope>NUCLEOTIDE SEQUENCE [LARGE SCALE GENOMIC DNA]</scope>
    <source>
        <strain evidence="6 7">GH2-6</strain>
    </source>
</reference>
<organism evidence="6 7">
    <name type="scientific">Martelella lutilitoris</name>
    <dbReference type="NCBI Taxonomy" id="2583532"/>
    <lineage>
        <taxon>Bacteria</taxon>
        <taxon>Pseudomonadati</taxon>
        <taxon>Pseudomonadota</taxon>
        <taxon>Alphaproteobacteria</taxon>
        <taxon>Hyphomicrobiales</taxon>
        <taxon>Aurantimonadaceae</taxon>
        <taxon>Martelella</taxon>
    </lineage>
</organism>
<dbReference type="CDD" id="cd08255">
    <property type="entry name" value="2-desacetyl-2-hydroxyethyl_bacteriochlorophyllide_like"/>
    <property type="match status" value="1"/>
</dbReference>
<keyword evidence="7" id="KW-1185">Reference proteome</keyword>
<dbReference type="Gene3D" id="3.90.180.10">
    <property type="entry name" value="Medium-chain alcohol dehydrogenases, catalytic domain"/>
    <property type="match status" value="1"/>
</dbReference>
<dbReference type="Proteomes" id="UP000307874">
    <property type="component" value="Unassembled WGS sequence"/>
</dbReference>
<keyword evidence="5" id="KW-0560">Oxidoreductase</keyword>